<feature type="transmembrane region" description="Helical" evidence="10">
    <location>
        <begin position="490"/>
        <end position="511"/>
    </location>
</feature>
<feature type="transmembrane region" description="Helical" evidence="10">
    <location>
        <begin position="126"/>
        <end position="144"/>
    </location>
</feature>
<evidence type="ECO:0000256" key="2">
    <source>
        <dbReference type="ARBA" id="ARBA00022448"/>
    </source>
</evidence>
<feature type="transmembrane region" description="Helical" evidence="10">
    <location>
        <begin position="360"/>
        <end position="379"/>
    </location>
</feature>
<evidence type="ECO:0000256" key="5">
    <source>
        <dbReference type="ARBA" id="ARBA00022692"/>
    </source>
</evidence>
<feature type="transmembrane region" description="Helical" evidence="10">
    <location>
        <begin position="156"/>
        <end position="178"/>
    </location>
</feature>
<dbReference type="InterPro" id="IPR046806">
    <property type="entry name" value="MrpA_C/MbhE"/>
</dbReference>
<feature type="transmembrane region" description="Helical" evidence="10">
    <location>
        <begin position="265"/>
        <end position="283"/>
    </location>
</feature>
<feature type="transmembrane region" description="Helical" evidence="10">
    <location>
        <begin position="679"/>
        <end position="700"/>
    </location>
</feature>
<accession>A0ABV4P046</accession>
<dbReference type="RefSeq" id="WP_371839253.1">
    <property type="nucleotide sequence ID" value="NZ_JBGMEK010000024.1"/>
</dbReference>
<dbReference type="InterPro" id="IPR001750">
    <property type="entry name" value="ND/Mrp_TM"/>
</dbReference>
<dbReference type="Pfam" id="PF20501">
    <property type="entry name" value="MbhE"/>
    <property type="match status" value="1"/>
</dbReference>
<reference evidence="15 16" key="1">
    <citation type="submission" date="2024-08" db="EMBL/GenBank/DDBJ databases">
        <authorList>
            <person name="Ishaq N."/>
        </authorList>
    </citation>
    <scope>NUCLEOTIDE SEQUENCE [LARGE SCALE GENOMIC DNA]</scope>
    <source>
        <strain evidence="15 16">DSM 18651</strain>
    </source>
</reference>
<evidence type="ECO:0000256" key="6">
    <source>
        <dbReference type="ARBA" id="ARBA00022989"/>
    </source>
</evidence>
<dbReference type="InterPro" id="IPR050616">
    <property type="entry name" value="CPA3_Na-H_Antiporter_A"/>
</dbReference>
<feature type="domain" description="NADH:quinone oxidoreductase/Mrp antiporter transmembrane" evidence="11">
    <location>
        <begin position="119"/>
        <end position="396"/>
    </location>
</feature>
<name>A0ABV4P046_9GAMM</name>
<dbReference type="PRINTS" id="PR01434">
    <property type="entry name" value="NADHDHGNASE5"/>
</dbReference>
<comment type="subcellular location">
    <subcellularLocation>
        <location evidence="1">Cell membrane</location>
        <topology evidence="1">Multi-pass membrane protein</topology>
    </subcellularLocation>
    <subcellularLocation>
        <location evidence="9">Membrane</location>
        <topology evidence="9">Multi-pass membrane protein</topology>
    </subcellularLocation>
</comment>
<evidence type="ECO:0000256" key="9">
    <source>
        <dbReference type="RuleBase" id="RU000320"/>
    </source>
</evidence>
<gene>
    <name evidence="15" type="primary">mbhE</name>
    <name evidence="15" type="ORF">ACCI49_12095</name>
</gene>
<keyword evidence="16" id="KW-1185">Reference proteome</keyword>
<evidence type="ECO:0000256" key="4">
    <source>
        <dbReference type="ARBA" id="ARBA00022475"/>
    </source>
</evidence>
<feature type="transmembrane region" description="Helical" evidence="10">
    <location>
        <begin position="198"/>
        <end position="223"/>
    </location>
</feature>
<evidence type="ECO:0000259" key="14">
    <source>
        <dbReference type="Pfam" id="PF20501"/>
    </source>
</evidence>
<feature type="transmembrane region" description="Helical" evidence="10">
    <location>
        <begin position="734"/>
        <end position="753"/>
    </location>
</feature>
<feature type="transmembrane region" description="Helical" evidence="10">
    <location>
        <begin position="595"/>
        <end position="611"/>
    </location>
</feature>
<feature type="transmembrane region" description="Helical" evidence="10">
    <location>
        <begin position="399"/>
        <end position="421"/>
    </location>
</feature>
<protein>
    <submittedName>
        <fullName evidence="15">Hydrogen gas-evolving membrane-bound hydrogenase subunit E</fullName>
    </submittedName>
</protein>
<keyword evidence="3" id="KW-0050">Antiport</keyword>
<comment type="caution">
    <text evidence="15">The sequence shown here is derived from an EMBL/GenBank/DDBJ whole genome shotgun (WGS) entry which is preliminary data.</text>
</comment>
<dbReference type="InterPro" id="IPR025383">
    <property type="entry name" value="MrpA_C/MbhD"/>
</dbReference>
<dbReference type="Gene3D" id="1.20.120.1200">
    <property type="entry name" value="NADH-ubiquinone/plastoquinone oxidoreductase chain 6, subunit NuoJ"/>
    <property type="match status" value="1"/>
</dbReference>
<organism evidence="15 16">
    <name type="scientific">Microbulbifer epialgicus</name>
    <dbReference type="NCBI Taxonomy" id="393907"/>
    <lineage>
        <taxon>Bacteria</taxon>
        <taxon>Pseudomonadati</taxon>
        <taxon>Pseudomonadota</taxon>
        <taxon>Gammaproteobacteria</taxon>
        <taxon>Cellvibrionales</taxon>
        <taxon>Microbulbiferaceae</taxon>
        <taxon>Microbulbifer</taxon>
    </lineage>
</organism>
<keyword evidence="4" id="KW-1003">Cell membrane</keyword>
<keyword evidence="6 10" id="KW-1133">Transmembrane helix</keyword>
<dbReference type="Pfam" id="PF13244">
    <property type="entry name" value="MbhD"/>
    <property type="match status" value="1"/>
</dbReference>
<evidence type="ECO:0000256" key="1">
    <source>
        <dbReference type="ARBA" id="ARBA00004651"/>
    </source>
</evidence>
<dbReference type="InterPro" id="IPR001516">
    <property type="entry name" value="Proton_antipo_N"/>
</dbReference>
<feature type="transmembrane region" description="Helical" evidence="10">
    <location>
        <begin position="641"/>
        <end position="659"/>
    </location>
</feature>
<sequence length="761" mass="81650">MGAVGDKDSRDSGRAMPGRLISLLAPVPPAIIALSLILLMPNISAGKEYTFGITWVEDLGVSLRFLIDGLSFLFALLISGIGVFVAIYAASYLRGNPDLRRFYLYLYLFMIGMLGLVLAGDLITLFVFWEVTTVASYLLIGYNHTSAIVRRSALQALLVTTLGGLCLLAGLLLLGSITGSFDMVQVLASGEAVRGNPLYVPILILILIGAFSKSAQLPFHFWLPNAMAAPTPVSAYLHSATMVKAGIYLLARLHPVLAHTEVWEWILTCTGVATAAVAAVAALRQTDLKLALAYTTVIALGTLTMFLGSDASAAVAAAITFLIVHSFYKAALFMVVGIIDKQAGTRKMNKLSGLGRSMHITFITALAAALSMAGFPPFLGFIGKELKYEGALAVASEPALVSTAAVFANAVTVTVAGMVALKPFLGKLPHYLPKVSEAPPGLWISPLILSSLGLTFGLAPDLVGGGLVEPALTAVLGIPETIDLKLWHGINIPLLMSILTFALGVIMYLGLRRLRAWLAWDFKHAPTSADVLWDKSLELLRAFAAWQTRILQNGVMRRYLTVIFVTISVFLAYALLRTGQFPLEYHWPRLNLKEWAAFLLTVGGAFMAATARKPLIAICALGALGVGIALIYLFFGAPDVAITQLLVETLYLVLIAAILPRLPVFSPGRKIRFRPRDAVLGCVLGLLVTLTILAVLQTPFVSPTSEFFEEASVPEGHGRNIVNVILVDFRALDTFGEIIVVFTAAVAAVTLLGHQLRRGAQ</sequence>
<feature type="transmembrane region" description="Helical" evidence="10">
    <location>
        <begin position="559"/>
        <end position="575"/>
    </location>
</feature>
<keyword evidence="5 9" id="KW-0812">Transmembrane</keyword>
<proteinExistence type="predicted"/>
<evidence type="ECO:0000259" key="13">
    <source>
        <dbReference type="Pfam" id="PF13244"/>
    </source>
</evidence>
<evidence type="ECO:0000256" key="8">
    <source>
        <dbReference type="ARBA" id="ARBA00023136"/>
    </source>
</evidence>
<feature type="domain" description="MrpA C-terminal/MbhD" evidence="13">
    <location>
        <begin position="599"/>
        <end position="663"/>
    </location>
</feature>
<evidence type="ECO:0000259" key="12">
    <source>
        <dbReference type="Pfam" id="PF00662"/>
    </source>
</evidence>
<keyword evidence="2" id="KW-0813">Transport</keyword>
<evidence type="ECO:0000256" key="10">
    <source>
        <dbReference type="SAM" id="Phobius"/>
    </source>
</evidence>
<dbReference type="Pfam" id="PF00361">
    <property type="entry name" value="Proton_antipo_M"/>
    <property type="match status" value="1"/>
</dbReference>
<evidence type="ECO:0000313" key="15">
    <source>
        <dbReference type="EMBL" id="MFA0811662.1"/>
    </source>
</evidence>
<keyword evidence="7" id="KW-0406">Ion transport</keyword>
<feature type="transmembrane region" description="Helical" evidence="10">
    <location>
        <begin position="442"/>
        <end position="459"/>
    </location>
</feature>
<dbReference type="Proteomes" id="UP001569428">
    <property type="component" value="Unassembled WGS sequence"/>
</dbReference>
<feature type="transmembrane region" description="Helical" evidence="10">
    <location>
        <begin position="616"/>
        <end position="635"/>
    </location>
</feature>
<feature type="transmembrane region" description="Helical" evidence="10">
    <location>
        <begin position="290"/>
        <end position="308"/>
    </location>
</feature>
<feature type="transmembrane region" description="Helical" evidence="10">
    <location>
        <begin position="63"/>
        <end position="90"/>
    </location>
</feature>
<evidence type="ECO:0000313" key="16">
    <source>
        <dbReference type="Proteomes" id="UP001569428"/>
    </source>
</evidence>
<evidence type="ECO:0000259" key="11">
    <source>
        <dbReference type="Pfam" id="PF00361"/>
    </source>
</evidence>
<dbReference type="PANTHER" id="PTHR43373">
    <property type="entry name" value="NA(+)/H(+) ANTIPORTER SUBUNIT"/>
    <property type="match status" value="1"/>
</dbReference>
<feature type="transmembrane region" description="Helical" evidence="10">
    <location>
        <begin position="20"/>
        <end position="43"/>
    </location>
</feature>
<dbReference type="EMBL" id="JBGMEK010000024">
    <property type="protein sequence ID" value="MFA0811662.1"/>
    <property type="molecule type" value="Genomic_DNA"/>
</dbReference>
<evidence type="ECO:0000256" key="7">
    <source>
        <dbReference type="ARBA" id="ARBA00023065"/>
    </source>
</evidence>
<feature type="transmembrane region" description="Helical" evidence="10">
    <location>
        <begin position="314"/>
        <end position="339"/>
    </location>
</feature>
<dbReference type="InterPro" id="IPR042106">
    <property type="entry name" value="Nuo/plastoQ_OxRdtase_6_NuoJ"/>
</dbReference>
<dbReference type="PANTHER" id="PTHR43373:SF1">
    <property type="entry name" value="NA(+)_H(+) ANTIPORTER SUBUNIT A"/>
    <property type="match status" value="1"/>
</dbReference>
<feature type="transmembrane region" description="Helical" evidence="10">
    <location>
        <begin position="102"/>
        <end position="120"/>
    </location>
</feature>
<evidence type="ECO:0000256" key="3">
    <source>
        <dbReference type="ARBA" id="ARBA00022449"/>
    </source>
</evidence>
<keyword evidence="8 10" id="KW-0472">Membrane</keyword>
<feature type="domain" description="MrpA C-terminal/MbhE" evidence="14">
    <location>
        <begin position="674"/>
        <end position="752"/>
    </location>
</feature>
<feature type="domain" description="NADH-Ubiquinone oxidoreductase (complex I) chain 5 N-terminal" evidence="12">
    <location>
        <begin position="56"/>
        <end position="103"/>
    </location>
</feature>
<dbReference type="Pfam" id="PF00662">
    <property type="entry name" value="Proton_antipo_N"/>
    <property type="match status" value="1"/>
</dbReference>